<comment type="caution">
    <text evidence="4">The sequence shown here is derived from an EMBL/GenBank/DDBJ whole genome shotgun (WGS) entry which is preliminary data.</text>
</comment>
<dbReference type="InterPro" id="IPR006671">
    <property type="entry name" value="Cyclin_N"/>
</dbReference>
<dbReference type="AlphaFoldDB" id="A0A1W0A9L5"/>
<dbReference type="Gene3D" id="1.10.472.10">
    <property type="entry name" value="Cyclin-like"/>
    <property type="match status" value="2"/>
</dbReference>
<dbReference type="Proteomes" id="UP000243217">
    <property type="component" value="Unassembled WGS sequence"/>
</dbReference>
<dbReference type="PANTHER" id="PTHR10177">
    <property type="entry name" value="CYCLINS"/>
    <property type="match status" value="1"/>
</dbReference>
<dbReference type="InterPro" id="IPR039361">
    <property type="entry name" value="Cyclin"/>
</dbReference>
<dbReference type="Pfam" id="PF02984">
    <property type="entry name" value="Cyclin_C"/>
    <property type="match status" value="1"/>
</dbReference>
<dbReference type="SUPFAM" id="SSF47954">
    <property type="entry name" value="Cyclin-like"/>
    <property type="match status" value="2"/>
</dbReference>
<dbReference type="InterPro" id="IPR004367">
    <property type="entry name" value="Cyclin_C-dom"/>
</dbReference>
<dbReference type="OrthoDB" id="64224at2759"/>
<dbReference type="STRING" id="74557.A0A1W0A9L5"/>
<dbReference type="InterPro" id="IPR036915">
    <property type="entry name" value="Cyclin-like_sf"/>
</dbReference>
<evidence type="ECO:0000313" key="4">
    <source>
        <dbReference type="EMBL" id="OQS06976.1"/>
    </source>
</evidence>
<feature type="domain" description="Cyclin-like" evidence="3">
    <location>
        <begin position="157"/>
        <end position="238"/>
    </location>
</feature>
<comment type="similarity">
    <text evidence="2">Belongs to the cyclin family.</text>
</comment>
<evidence type="ECO:0000313" key="5">
    <source>
        <dbReference type="Proteomes" id="UP000243217"/>
    </source>
</evidence>
<keyword evidence="1 2" id="KW-0195">Cyclin</keyword>
<dbReference type="Pfam" id="PF00134">
    <property type="entry name" value="Cyclin_N"/>
    <property type="match status" value="1"/>
</dbReference>
<accession>A0A1W0A9L5</accession>
<name>A0A1W0A9L5_9STRA</name>
<organism evidence="4 5">
    <name type="scientific">Thraustotheca clavata</name>
    <dbReference type="NCBI Taxonomy" id="74557"/>
    <lineage>
        <taxon>Eukaryota</taxon>
        <taxon>Sar</taxon>
        <taxon>Stramenopiles</taxon>
        <taxon>Oomycota</taxon>
        <taxon>Saprolegniomycetes</taxon>
        <taxon>Saprolegniales</taxon>
        <taxon>Achlyaceae</taxon>
        <taxon>Thraustotheca</taxon>
    </lineage>
</organism>
<proteinExistence type="inferred from homology"/>
<reference evidence="4 5" key="1">
    <citation type="journal article" date="2014" name="Genome Biol. Evol.">
        <title>The secreted proteins of Achlya hypogyna and Thraustotheca clavata identify the ancestral oomycete secretome and reveal gene acquisitions by horizontal gene transfer.</title>
        <authorList>
            <person name="Misner I."/>
            <person name="Blouin N."/>
            <person name="Leonard G."/>
            <person name="Richards T.A."/>
            <person name="Lane C.E."/>
        </authorList>
    </citation>
    <scope>NUCLEOTIDE SEQUENCE [LARGE SCALE GENOMIC DNA]</scope>
    <source>
        <strain evidence="4 5">ATCC 34112</strain>
    </source>
</reference>
<dbReference type="EMBL" id="JNBS01000287">
    <property type="protein sequence ID" value="OQS06976.1"/>
    <property type="molecule type" value="Genomic_DNA"/>
</dbReference>
<gene>
    <name evidence="4" type="ORF">THRCLA_01003</name>
</gene>
<protein>
    <recommendedName>
        <fullName evidence="3">Cyclin-like domain-containing protein</fullName>
    </recommendedName>
</protein>
<sequence>MDLICHEEHGVMERTSMSMEAIEESLEFLRLKELNSCPNAQYMTQIQKDGMTSEWRINVCNWITSLAGTLNFEVTTTSLAMNYFDRYLSVKSIEKSQVELVAMACVLTASKFNEQEALTINEAASIATDHTSADIIATEKELLKVLEWKLHAVLPHHFMECWLEQLEADSTVLDLCLDFLSRTATDLSMLAFTPSTTALACITLAYDMLHMPFPTERFTDDMKDSYRQCKSSVRAIVHPTVEEPKTPLAPKKLKRAASPSGVEDVYSYDSPVVIKRQRLYSA</sequence>
<evidence type="ECO:0000256" key="1">
    <source>
        <dbReference type="ARBA" id="ARBA00023127"/>
    </source>
</evidence>
<keyword evidence="5" id="KW-1185">Reference proteome</keyword>
<evidence type="ECO:0000259" key="3">
    <source>
        <dbReference type="SMART" id="SM00385"/>
    </source>
</evidence>
<dbReference type="SMART" id="SM00385">
    <property type="entry name" value="CYCLIN"/>
    <property type="match status" value="2"/>
</dbReference>
<dbReference type="InterPro" id="IPR013763">
    <property type="entry name" value="Cyclin-like_dom"/>
</dbReference>
<feature type="domain" description="Cyclin-like" evidence="3">
    <location>
        <begin position="61"/>
        <end position="144"/>
    </location>
</feature>
<evidence type="ECO:0000256" key="2">
    <source>
        <dbReference type="RuleBase" id="RU000383"/>
    </source>
</evidence>